<dbReference type="GO" id="GO:0005634">
    <property type="term" value="C:nucleus"/>
    <property type="evidence" value="ECO:0007669"/>
    <property type="project" value="TreeGrafter"/>
</dbReference>
<dbReference type="InterPro" id="IPR040366">
    <property type="entry name" value="Nab2/ZC3H14"/>
</dbReference>
<organism evidence="3 4">
    <name type="scientific">Hevea brasiliensis</name>
    <name type="common">Para rubber tree</name>
    <name type="synonym">Siphonia brasiliensis</name>
    <dbReference type="NCBI Taxonomy" id="3981"/>
    <lineage>
        <taxon>Eukaryota</taxon>
        <taxon>Viridiplantae</taxon>
        <taxon>Streptophyta</taxon>
        <taxon>Embryophyta</taxon>
        <taxon>Tracheophyta</taxon>
        <taxon>Spermatophyta</taxon>
        <taxon>Magnoliopsida</taxon>
        <taxon>eudicotyledons</taxon>
        <taxon>Gunneridae</taxon>
        <taxon>Pentapetalae</taxon>
        <taxon>rosids</taxon>
        <taxon>fabids</taxon>
        <taxon>Malpighiales</taxon>
        <taxon>Euphorbiaceae</taxon>
        <taxon>Crotonoideae</taxon>
        <taxon>Micrandreae</taxon>
        <taxon>Hevea</taxon>
    </lineage>
</organism>
<evidence type="ECO:0000313" key="4">
    <source>
        <dbReference type="Proteomes" id="UP000467840"/>
    </source>
</evidence>
<dbReference type="GO" id="GO:0005737">
    <property type="term" value="C:cytoplasm"/>
    <property type="evidence" value="ECO:0007669"/>
    <property type="project" value="TreeGrafter"/>
</dbReference>
<dbReference type="Proteomes" id="UP000467840">
    <property type="component" value="Chromosome 7"/>
</dbReference>
<dbReference type="AlphaFoldDB" id="A0A6A6L1Q1"/>
<name>A0A6A6L1Q1_HEVBR</name>
<dbReference type="PROSITE" id="PS50102">
    <property type="entry name" value="RRM"/>
    <property type="match status" value="1"/>
</dbReference>
<feature type="domain" description="RRM" evidence="2">
    <location>
        <begin position="119"/>
        <end position="196"/>
    </location>
</feature>
<dbReference type="InterPro" id="IPR035979">
    <property type="entry name" value="RBD_domain_sf"/>
</dbReference>
<dbReference type="PANTHER" id="PTHR14738:SF32">
    <property type="entry name" value="RNA BINDING (RRM_RBD_RNP MOTIFS) FAMILY PROTEIN"/>
    <property type="match status" value="1"/>
</dbReference>
<evidence type="ECO:0000313" key="3">
    <source>
        <dbReference type="EMBL" id="KAF2293609.1"/>
    </source>
</evidence>
<dbReference type="GO" id="GO:0043488">
    <property type="term" value="P:regulation of mRNA stability"/>
    <property type="evidence" value="ECO:0007669"/>
    <property type="project" value="InterPro"/>
</dbReference>
<dbReference type="SUPFAM" id="SSF54928">
    <property type="entry name" value="RNA-binding domain, RBD"/>
    <property type="match status" value="1"/>
</dbReference>
<dbReference type="SMART" id="SM00360">
    <property type="entry name" value="RRM"/>
    <property type="match status" value="1"/>
</dbReference>
<dbReference type="PANTHER" id="PTHR14738">
    <property type="entry name" value="ZINC FINGER CCCH DOMAIN-CONTAINING PROTEIN 14"/>
    <property type="match status" value="1"/>
</dbReference>
<protein>
    <recommendedName>
        <fullName evidence="2">RRM domain-containing protein</fullName>
    </recommendedName>
</protein>
<comment type="caution">
    <text evidence="3">The sequence shown here is derived from an EMBL/GenBank/DDBJ whole genome shotgun (WGS) entry which is preliminary data.</text>
</comment>
<dbReference type="FunFam" id="3.30.70.330:FF:000616">
    <property type="entry name" value="RNA binding (RRM/RBD/RNP motifs) family protein"/>
    <property type="match status" value="1"/>
</dbReference>
<dbReference type="EMBL" id="JAAGAX010000013">
    <property type="protein sequence ID" value="KAF2293609.1"/>
    <property type="molecule type" value="Genomic_DNA"/>
</dbReference>
<keyword evidence="4" id="KW-1185">Reference proteome</keyword>
<evidence type="ECO:0000259" key="2">
    <source>
        <dbReference type="PROSITE" id="PS50102"/>
    </source>
</evidence>
<gene>
    <name evidence="3" type="ORF">GH714_003350</name>
</gene>
<keyword evidence="1" id="KW-0694">RNA-binding</keyword>
<proteinExistence type="predicted"/>
<reference evidence="3 4" key="1">
    <citation type="journal article" date="2020" name="Mol. Plant">
        <title>The Chromosome-Based Rubber Tree Genome Provides New Insights into Spurge Genome Evolution and Rubber Biosynthesis.</title>
        <authorList>
            <person name="Liu J."/>
            <person name="Shi C."/>
            <person name="Shi C.C."/>
            <person name="Li W."/>
            <person name="Zhang Q.J."/>
            <person name="Zhang Y."/>
            <person name="Li K."/>
            <person name="Lu H.F."/>
            <person name="Shi C."/>
            <person name="Zhu S.T."/>
            <person name="Xiao Z.Y."/>
            <person name="Nan H."/>
            <person name="Yue Y."/>
            <person name="Zhu X.G."/>
            <person name="Wu Y."/>
            <person name="Hong X.N."/>
            <person name="Fan G.Y."/>
            <person name="Tong Y."/>
            <person name="Zhang D."/>
            <person name="Mao C.L."/>
            <person name="Liu Y.L."/>
            <person name="Hao S.J."/>
            <person name="Liu W.Q."/>
            <person name="Lv M.Q."/>
            <person name="Zhang H.B."/>
            <person name="Liu Y."/>
            <person name="Hu-Tang G.R."/>
            <person name="Wang J.P."/>
            <person name="Wang J.H."/>
            <person name="Sun Y.H."/>
            <person name="Ni S.B."/>
            <person name="Chen W.B."/>
            <person name="Zhang X.C."/>
            <person name="Jiao Y.N."/>
            <person name="Eichler E.E."/>
            <person name="Li G.H."/>
            <person name="Liu X."/>
            <person name="Gao L.Z."/>
        </authorList>
    </citation>
    <scope>NUCLEOTIDE SEQUENCE [LARGE SCALE GENOMIC DNA]</scope>
    <source>
        <strain evidence="4">cv. GT1</strain>
        <tissue evidence="3">Leaf</tissue>
    </source>
</reference>
<dbReference type="InterPro" id="IPR012677">
    <property type="entry name" value="Nucleotide-bd_a/b_plait_sf"/>
</dbReference>
<dbReference type="Pfam" id="PF00076">
    <property type="entry name" value="RRM_1"/>
    <property type="match status" value="1"/>
</dbReference>
<sequence length="286" mass="31688">MVQYSVTKNADDVMQIARNKGQEQPVSSAKTSLNISVNRNTWKAPHYQESREVTEIGNWKSVQENEVDARKSGMLGMKENSDFKQAQPVDDTQKEFLKTLQSVPGSYTTGRPLEDADSRTIFVSNVHFAATKDSLSWHFNKFGEVLKAVIVTDAATGQPKGSAYVEFMRKEAADNALSLDGTSFMSRILKVVKRSPAHQEATPIMTWPRVVHGSPYATARFTRVPFPRGIPGAFRPRLPTKPGARSFQWKRDAKGIPAERGALVSGSTLVSPTGRSLTYVRTEPKT</sequence>
<accession>A0A6A6L1Q1</accession>
<dbReference type="InterPro" id="IPR000504">
    <property type="entry name" value="RRM_dom"/>
</dbReference>
<evidence type="ECO:0000256" key="1">
    <source>
        <dbReference type="PROSITE-ProRule" id="PRU00176"/>
    </source>
</evidence>
<dbReference type="Gene3D" id="3.30.70.330">
    <property type="match status" value="1"/>
</dbReference>
<dbReference type="GO" id="GO:0008143">
    <property type="term" value="F:poly(A) binding"/>
    <property type="evidence" value="ECO:0007669"/>
    <property type="project" value="InterPro"/>
</dbReference>